<keyword evidence="3" id="KW-1185">Reference proteome</keyword>
<dbReference type="AlphaFoldDB" id="A0AAD5MNM5"/>
<organism evidence="2 3">
    <name type="scientific">Parelaphostrongylus tenuis</name>
    <name type="common">Meningeal worm</name>
    <dbReference type="NCBI Taxonomy" id="148309"/>
    <lineage>
        <taxon>Eukaryota</taxon>
        <taxon>Metazoa</taxon>
        <taxon>Ecdysozoa</taxon>
        <taxon>Nematoda</taxon>
        <taxon>Chromadorea</taxon>
        <taxon>Rhabditida</taxon>
        <taxon>Rhabditina</taxon>
        <taxon>Rhabditomorpha</taxon>
        <taxon>Strongyloidea</taxon>
        <taxon>Metastrongylidae</taxon>
        <taxon>Parelaphostrongylus</taxon>
    </lineage>
</organism>
<keyword evidence="1" id="KW-0732">Signal</keyword>
<name>A0AAD5MNM5_PARTN</name>
<evidence type="ECO:0000313" key="3">
    <source>
        <dbReference type="Proteomes" id="UP001196413"/>
    </source>
</evidence>
<sequence>MHYCWLGNFFVLSVLGAGEEVTILGRYLVQTHYSLSRRDCQRMIRFFCVELQNSCKTETTTSEITYHRTKEVFPANCGISSTSRRRSGGDNIYQTTFGTRSRARRDDQGITIVNVYSNDKPGKCARFVQERKSHEPLQCDTTCIVTEKERQQQEDTTLLPYWNIASAAARIKQEDEENQFKNEHAVKAWKTYLSCVDCHRFCRAKHEGQKFDDLLEQPQCQQDGRSCYRRSRRLCRYGSCDQHRYRGLFVNCDGKACDAAEGAVCPCMRLISKYASKKAKIFEEESNKAKMRKPDEEDVEISVPTSKKTKECKEHVQDRVCRRRHRSAPPEVGRPFYGTTELEKCSLNAINHLLKAEKELRRVEFTAGSILPQARQYIDQVDAIQQNLKLFNTQLREVQKQTNEILEQKGARHFHFLIEKSKTKTQSTDSLPQQ</sequence>
<feature type="chain" id="PRO_5041900178" evidence="1">
    <location>
        <begin position="17"/>
        <end position="434"/>
    </location>
</feature>
<dbReference type="EMBL" id="JAHQIW010004283">
    <property type="protein sequence ID" value="KAJ1361875.1"/>
    <property type="molecule type" value="Genomic_DNA"/>
</dbReference>
<reference evidence="2" key="1">
    <citation type="submission" date="2021-06" db="EMBL/GenBank/DDBJ databases">
        <title>Parelaphostrongylus tenuis whole genome reference sequence.</title>
        <authorList>
            <person name="Garwood T.J."/>
            <person name="Larsen P.A."/>
            <person name="Fountain-Jones N.M."/>
            <person name="Garbe J.R."/>
            <person name="Macchietto M.G."/>
            <person name="Kania S.A."/>
            <person name="Gerhold R.W."/>
            <person name="Richards J.E."/>
            <person name="Wolf T.M."/>
        </authorList>
    </citation>
    <scope>NUCLEOTIDE SEQUENCE</scope>
    <source>
        <strain evidence="2">MNPRO001-30</strain>
        <tissue evidence="2">Meninges</tissue>
    </source>
</reference>
<accession>A0AAD5MNM5</accession>
<proteinExistence type="predicted"/>
<dbReference type="Proteomes" id="UP001196413">
    <property type="component" value="Unassembled WGS sequence"/>
</dbReference>
<evidence type="ECO:0000256" key="1">
    <source>
        <dbReference type="SAM" id="SignalP"/>
    </source>
</evidence>
<protein>
    <submittedName>
        <fullName evidence="2">Uncharacterized protein</fullName>
    </submittedName>
</protein>
<evidence type="ECO:0000313" key="2">
    <source>
        <dbReference type="EMBL" id="KAJ1361875.1"/>
    </source>
</evidence>
<feature type="signal peptide" evidence="1">
    <location>
        <begin position="1"/>
        <end position="16"/>
    </location>
</feature>
<gene>
    <name evidence="2" type="ORF">KIN20_021242</name>
</gene>
<comment type="caution">
    <text evidence="2">The sequence shown here is derived from an EMBL/GenBank/DDBJ whole genome shotgun (WGS) entry which is preliminary data.</text>
</comment>